<dbReference type="PANTHER" id="PTHR43031:SF1">
    <property type="entry name" value="PYRIDINE NUCLEOTIDE-DISULPHIDE OXIDOREDUCTASE"/>
    <property type="match status" value="1"/>
</dbReference>
<dbReference type="OrthoDB" id="9789348at2"/>
<reference evidence="3" key="1">
    <citation type="submission" date="2010-02" db="EMBL/GenBank/DDBJ databases">
        <title>Complete sequence of Desulfurivibrio alkaliphilus AHT2.</title>
        <authorList>
            <consortium name="US DOE Joint Genome Institute"/>
            <person name="Pitluck S."/>
            <person name="Chertkov O."/>
            <person name="Detter J.C."/>
            <person name="Han C."/>
            <person name="Tapia R."/>
            <person name="Larimer F."/>
            <person name="Land M."/>
            <person name="Hauser L."/>
            <person name="Kyrpides N."/>
            <person name="Mikhailova N."/>
            <person name="Sorokin D.Y."/>
            <person name="Muyzer G."/>
            <person name="Woyke T."/>
        </authorList>
    </citation>
    <scope>NUCLEOTIDE SEQUENCE [LARGE SCALE GENOMIC DNA]</scope>
    <source>
        <strain evidence="3">DSM 19089 / UNIQEM U267 / AHT2</strain>
    </source>
</reference>
<keyword evidence="3" id="KW-1185">Reference proteome</keyword>
<dbReference type="PROSITE" id="PS50206">
    <property type="entry name" value="RHODANESE_3"/>
    <property type="match status" value="2"/>
</dbReference>
<dbReference type="InParanoid" id="D6Z0Y3"/>
<feature type="domain" description="Rhodanese" evidence="1">
    <location>
        <begin position="186"/>
        <end position="274"/>
    </location>
</feature>
<dbReference type="InterPro" id="IPR050229">
    <property type="entry name" value="GlpE_sulfurtransferase"/>
</dbReference>
<dbReference type="EMBL" id="CP001940">
    <property type="protein sequence ID" value="ADH87243.1"/>
    <property type="molecule type" value="Genomic_DNA"/>
</dbReference>
<dbReference type="HOGENOM" id="CLU_1000914_0_0_7"/>
<dbReference type="CDD" id="cd00158">
    <property type="entry name" value="RHOD"/>
    <property type="match status" value="2"/>
</dbReference>
<dbReference type="RefSeq" id="WP_013164753.1">
    <property type="nucleotide sequence ID" value="NC_014216.1"/>
</dbReference>
<accession>D6Z0Y3</accession>
<dbReference type="STRING" id="589865.DaAHT2_2579"/>
<evidence type="ECO:0000313" key="3">
    <source>
        <dbReference type="Proteomes" id="UP000001508"/>
    </source>
</evidence>
<dbReference type="SUPFAM" id="SSF52821">
    <property type="entry name" value="Rhodanese/Cell cycle control phosphatase"/>
    <property type="match status" value="2"/>
</dbReference>
<feature type="domain" description="Rhodanese" evidence="1">
    <location>
        <begin position="57"/>
        <end position="152"/>
    </location>
</feature>
<evidence type="ECO:0000259" key="1">
    <source>
        <dbReference type="PROSITE" id="PS50206"/>
    </source>
</evidence>
<proteinExistence type="predicted"/>
<dbReference type="Gene3D" id="3.40.250.10">
    <property type="entry name" value="Rhodanese-like domain"/>
    <property type="match status" value="2"/>
</dbReference>
<dbReference type="AlphaFoldDB" id="D6Z0Y3"/>
<dbReference type="InterPro" id="IPR036873">
    <property type="entry name" value="Rhodanese-like_dom_sf"/>
</dbReference>
<name>D6Z0Y3_DESAT</name>
<protein>
    <submittedName>
        <fullName evidence="2">Rhodanese domain protein</fullName>
    </submittedName>
</protein>
<dbReference type="KEGG" id="dak:DaAHT2_2579"/>
<evidence type="ECO:0000313" key="2">
    <source>
        <dbReference type="EMBL" id="ADH87243.1"/>
    </source>
</evidence>
<dbReference type="InterPro" id="IPR001763">
    <property type="entry name" value="Rhodanese-like_dom"/>
</dbReference>
<dbReference type="Pfam" id="PF00581">
    <property type="entry name" value="Rhodanese"/>
    <property type="match status" value="1"/>
</dbReference>
<organism evidence="2 3">
    <name type="scientific">Desulfurivibrio alkaliphilus (strain DSM 19089 / UNIQEM U267 / AHT2)</name>
    <dbReference type="NCBI Taxonomy" id="589865"/>
    <lineage>
        <taxon>Bacteria</taxon>
        <taxon>Pseudomonadati</taxon>
        <taxon>Thermodesulfobacteriota</taxon>
        <taxon>Desulfobulbia</taxon>
        <taxon>Desulfobulbales</taxon>
        <taxon>Desulfobulbaceae</taxon>
        <taxon>Desulfurivibrio</taxon>
    </lineage>
</organism>
<dbReference type="eggNOG" id="COG0607">
    <property type="taxonomic scope" value="Bacteria"/>
</dbReference>
<gene>
    <name evidence="2" type="ordered locus">DaAHT2_2579</name>
</gene>
<dbReference type="SMART" id="SM00450">
    <property type="entry name" value="RHOD"/>
    <property type="match status" value="2"/>
</dbReference>
<dbReference type="PANTHER" id="PTHR43031">
    <property type="entry name" value="FAD-DEPENDENT OXIDOREDUCTASE"/>
    <property type="match status" value="1"/>
</dbReference>
<dbReference type="Proteomes" id="UP000001508">
    <property type="component" value="Chromosome"/>
</dbReference>
<sequence>MRFKNQNMKRSRLLSAICLTITLLLAAIPLYAAEFPGRSQYPAAQVISSDDLHRLFKADKAVLVDVRSVIEYSVIHPVGAVHINLSSLSFERETQELAAKHPGKQLAFYCNGVTCMRSYEASIRASESGVANTLAYDAGIPDWAVKFPADTLLLGQPITDPGKQLISDEAFAARNISFTEFRLAAAVANSMVIDVRDHVQRDRNLPDLSGVRHIPLDNFIPNFIERKANQDKKLLIFDQVGRQTLWLQYYLEANGYRDYAFLQGGAVAVLGTQEYQR</sequence>